<dbReference type="InterPro" id="IPR011055">
    <property type="entry name" value="Dup_hybrid_motif"/>
</dbReference>
<dbReference type="EMBL" id="LCIB01000024">
    <property type="protein sequence ID" value="KKT46415.1"/>
    <property type="molecule type" value="Genomic_DNA"/>
</dbReference>
<evidence type="ECO:0000256" key="2">
    <source>
        <dbReference type="SAM" id="MobiDB-lite"/>
    </source>
</evidence>
<feature type="signal peptide" evidence="3">
    <location>
        <begin position="1"/>
        <end position="29"/>
    </location>
</feature>
<proteinExistence type="predicted"/>
<evidence type="ECO:0000259" key="4">
    <source>
        <dbReference type="Pfam" id="PF01551"/>
    </source>
</evidence>
<comment type="caution">
    <text evidence="5">The sequence shown here is derived from an EMBL/GenBank/DDBJ whole genome shotgun (WGS) entry which is preliminary data.</text>
</comment>
<organism evidence="5 6">
    <name type="scientific">Candidatus Gottesmanbacteria bacterium GW2011_GWA2_44_17</name>
    <dbReference type="NCBI Taxonomy" id="1618444"/>
    <lineage>
        <taxon>Bacteria</taxon>
        <taxon>Candidatus Gottesmaniibacteriota</taxon>
    </lineage>
</organism>
<feature type="compositionally biased region" description="Polar residues" evidence="2">
    <location>
        <begin position="1240"/>
        <end position="1252"/>
    </location>
</feature>
<feature type="domain" description="M23ase beta-sheet core" evidence="4">
    <location>
        <begin position="436"/>
        <end position="522"/>
    </location>
</feature>
<evidence type="ECO:0000313" key="5">
    <source>
        <dbReference type="EMBL" id="KKT46415.1"/>
    </source>
</evidence>
<sequence>MLKRLQKNTKKKILILLLLQVLTPFSSLSNIVYSQNVAAPSPSPSTAPSLFPTTSIISPTSIIPASPFPSVFAPDSPPSDENRIFTSLPEITPFTTITPTTSPTLVPTITDSLLSMPSAKVRIPLKFQKLFKPYFHPTESITAVVLYAYDEEIETALSYSSGENLDLLIEKESNVDFTTIRIPPSLTFKPGKYTLTVKDKVGNRDSVSFNWGNIAVNLDKSVYLPQETAFMHITLTDNAGKILCNQAVSVEIKTPLNTASFTTKDSTIKTNPDCLKQGLDNNTSDYQLPYQIPNDLGVYQVTASATVAGQNLSSEISFKVESKRPYTLERKTVNRILPTRWQRMDISLMVDEDFKGTISDSIPDILDIATPDDPNTRRYDQVQSLPTWYNRGSILGVSIPPLSLPFATVQKQTLGFGDNIADPLLKRIYSQFGLAGHDGIDFNVPLGTPILAADSGMVVLAGDGDYGQTVVIQHDWGKSYYGHLSKIPVTLAQKVKKGDEIALSGNTGLSTGAHLHFGIKPAKNDRYNGYYGKINPLPYLDIPDNQVSPLTYTSFSIARVKTLQWDVNIKKGEKITLGYLYKTPNDMSTNYLLGPITLRSQASAIPDTVLYSDDLLWQVVTETYQVSGAQFPQSSDTSAFTMLKIDPLLLAVPDDYPPQKAALNQEIKGQYSSLTLSDSSSFKIVYATDSAAINSASFTLIDPPTSPKPQITANKISWPNIAPSTDLEQEIYDGYVNQKITIQNDTAVKTFKFQFALSDNLSIEDYSGHMLVKDKNTQEEFFLLRFPQGIDAQENRIDYKYHLEGDTLTLYPNRAWQYERAVYPITIYMPINVIAWTEGTVQVGENCPDPACGKDGDSIDFRPAGWYWGTEERRQHVQVKVPKLIETERQELTATTIELPEEESERIKMQKREELKDKIHEISGLVRYGIDYTKLATPDQLKKIRDKNKKEFSPVLDARKNKDFIKKKLNPLLSVIPDNSRFAYKPPSKISLLSQLLKSILKPVIAQSPDVKTIGSASRNYTTIALWETGEQGTLTTEEQGTLYKDSTFTISATQAINGSTTTSSYFMHLTVAASERHNGTRATGVIIDCNSADISGINMSDDYTVLDWIDITRCNQSARASIITSGAEAVIGLVIQNAIVRDFNPATAVTVSGFRFGTDATVSTITIRNSIFYANGSTGTRVCVGSEGTNLGDTVTVQNVTAHGCTSGLKDNGKSTMAITNTIAMANTTDFSLTAGPTPASTQDRTISSDATGDDKCTGTCYISKTTANQFVSTTSNSENFHLKSGSDAINTGTNLSANFTNDIDNQLRPSAVYNPWDIGADEFAPTNSQLLKHGLWWDSQGVRQAFTF</sequence>
<dbReference type="InterPro" id="IPR050570">
    <property type="entry name" value="Cell_wall_metabolism_enzyme"/>
</dbReference>
<keyword evidence="1 3" id="KW-0732">Signal</keyword>
<dbReference type="Gene3D" id="2.160.20.10">
    <property type="entry name" value="Single-stranded right-handed beta-helix, Pectin lyase-like"/>
    <property type="match status" value="1"/>
</dbReference>
<dbReference type="SUPFAM" id="SSF51126">
    <property type="entry name" value="Pectin lyase-like"/>
    <property type="match status" value="1"/>
</dbReference>
<evidence type="ECO:0000256" key="3">
    <source>
        <dbReference type="SAM" id="SignalP"/>
    </source>
</evidence>
<dbReference type="SUPFAM" id="SSF51261">
    <property type="entry name" value="Duplicated hybrid motif"/>
    <property type="match status" value="1"/>
</dbReference>
<gene>
    <name evidence="5" type="ORF">UW37_C0024G0005</name>
</gene>
<reference evidence="5 6" key="1">
    <citation type="journal article" date="2015" name="Nature">
        <title>rRNA introns, odd ribosomes, and small enigmatic genomes across a large radiation of phyla.</title>
        <authorList>
            <person name="Brown C.T."/>
            <person name="Hug L.A."/>
            <person name="Thomas B.C."/>
            <person name="Sharon I."/>
            <person name="Castelle C.J."/>
            <person name="Singh A."/>
            <person name="Wilkins M.J."/>
            <person name="Williams K.H."/>
            <person name="Banfield J.F."/>
        </authorList>
    </citation>
    <scope>NUCLEOTIDE SEQUENCE [LARGE SCALE GENOMIC DNA]</scope>
</reference>
<protein>
    <submittedName>
        <fullName evidence="5">Peptidase M23 family protein</fullName>
    </submittedName>
</protein>
<dbReference type="PANTHER" id="PTHR21666:SF289">
    <property type="entry name" value="L-ALA--D-GLU ENDOPEPTIDASE"/>
    <property type="match status" value="1"/>
</dbReference>
<dbReference type="InterPro" id="IPR016047">
    <property type="entry name" value="M23ase_b-sheet_dom"/>
</dbReference>
<evidence type="ECO:0000313" key="6">
    <source>
        <dbReference type="Proteomes" id="UP000034063"/>
    </source>
</evidence>
<feature type="chain" id="PRO_5002537621" evidence="3">
    <location>
        <begin position="30"/>
        <end position="1350"/>
    </location>
</feature>
<feature type="region of interest" description="Disordered" evidence="2">
    <location>
        <begin position="1233"/>
        <end position="1253"/>
    </location>
</feature>
<name>A0A0G1HHM5_9BACT</name>
<dbReference type="Proteomes" id="UP000034063">
    <property type="component" value="Unassembled WGS sequence"/>
</dbReference>
<dbReference type="CDD" id="cd12797">
    <property type="entry name" value="M23_peptidase"/>
    <property type="match status" value="1"/>
</dbReference>
<dbReference type="Gene3D" id="2.70.70.10">
    <property type="entry name" value="Glucose Permease (Domain IIA)"/>
    <property type="match status" value="1"/>
</dbReference>
<dbReference type="PANTHER" id="PTHR21666">
    <property type="entry name" value="PEPTIDASE-RELATED"/>
    <property type="match status" value="1"/>
</dbReference>
<dbReference type="InterPro" id="IPR012334">
    <property type="entry name" value="Pectin_lyas_fold"/>
</dbReference>
<dbReference type="GO" id="GO:0004222">
    <property type="term" value="F:metalloendopeptidase activity"/>
    <property type="evidence" value="ECO:0007669"/>
    <property type="project" value="TreeGrafter"/>
</dbReference>
<evidence type="ECO:0000256" key="1">
    <source>
        <dbReference type="ARBA" id="ARBA00022729"/>
    </source>
</evidence>
<dbReference type="Pfam" id="PF01551">
    <property type="entry name" value="Peptidase_M23"/>
    <property type="match status" value="1"/>
</dbReference>
<dbReference type="InterPro" id="IPR011050">
    <property type="entry name" value="Pectin_lyase_fold/virulence"/>
</dbReference>
<accession>A0A0G1HHM5</accession>